<evidence type="ECO:0000313" key="2">
    <source>
        <dbReference type="EMBL" id="GBN72274.1"/>
    </source>
</evidence>
<sequence length="359" mass="39901">MCGKRDVSQPNLGYQNRPLNQPQELSDNDFSSGNGSQPSPIAGPSMEPNPICDDTDNSLLADEVTGLSMEPNPICDDIDNSLLADEIYGPRTNLTDYADVSEATSDEMDWTFRVQRKTKKKQKAANESENESVEEGRGSNPYIFFPIRNEDSTKEAESTTTDDWRVTPFEDIGLEENQRIPSRSSSENSASSWEDRGSATPETPDDRSENTDESDGQSSENKYENPETPDDKSSEKKSENSGKPVDHSLENKYDNRETADESTFSKSSVNPETSDDESAMDSSDTPASKSDSLKTSECERSGQEIWLKTSETEGSDQKIWLDNSGGKPSNSQKRNLSTIHEEIVESLKDAKRSRLRNED</sequence>
<reference evidence="2 3" key="1">
    <citation type="journal article" date="2019" name="Sci. Rep.">
        <title>Orb-weaving spider Araneus ventricosus genome elucidates the spidroin gene catalogue.</title>
        <authorList>
            <person name="Kono N."/>
            <person name="Nakamura H."/>
            <person name="Ohtoshi R."/>
            <person name="Moran D.A.P."/>
            <person name="Shinohara A."/>
            <person name="Yoshida Y."/>
            <person name="Fujiwara M."/>
            <person name="Mori M."/>
            <person name="Tomita M."/>
            <person name="Arakawa K."/>
        </authorList>
    </citation>
    <scope>NUCLEOTIDE SEQUENCE [LARGE SCALE GENOMIC DNA]</scope>
</reference>
<proteinExistence type="predicted"/>
<dbReference type="EMBL" id="BGPR01016224">
    <property type="protein sequence ID" value="GBN72274.1"/>
    <property type="molecule type" value="Genomic_DNA"/>
</dbReference>
<feature type="region of interest" description="Disordered" evidence="1">
    <location>
        <begin position="1"/>
        <end position="58"/>
    </location>
</feature>
<evidence type="ECO:0000256" key="1">
    <source>
        <dbReference type="SAM" id="MobiDB-lite"/>
    </source>
</evidence>
<dbReference type="OrthoDB" id="10680429at2759"/>
<feature type="compositionally biased region" description="Polar residues" evidence="1">
    <location>
        <begin position="326"/>
        <end position="338"/>
    </location>
</feature>
<dbReference type="Proteomes" id="UP000499080">
    <property type="component" value="Unassembled WGS sequence"/>
</dbReference>
<feature type="region of interest" description="Disordered" evidence="1">
    <location>
        <begin position="117"/>
        <end position="338"/>
    </location>
</feature>
<dbReference type="AlphaFoldDB" id="A0A4Y2R931"/>
<keyword evidence="3" id="KW-1185">Reference proteome</keyword>
<protein>
    <submittedName>
        <fullName evidence="2">Uncharacterized protein</fullName>
    </submittedName>
</protein>
<evidence type="ECO:0000313" key="3">
    <source>
        <dbReference type="Proteomes" id="UP000499080"/>
    </source>
</evidence>
<feature type="compositionally biased region" description="Polar residues" evidence="1">
    <location>
        <begin position="261"/>
        <end position="272"/>
    </location>
</feature>
<feature type="compositionally biased region" description="Basic and acidic residues" evidence="1">
    <location>
        <begin position="148"/>
        <end position="165"/>
    </location>
</feature>
<organism evidence="2 3">
    <name type="scientific">Araneus ventricosus</name>
    <name type="common">Orbweaver spider</name>
    <name type="synonym">Epeira ventricosa</name>
    <dbReference type="NCBI Taxonomy" id="182803"/>
    <lineage>
        <taxon>Eukaryota</taxon>
        <taxon>Metazoa</taxon>
        <taxon>Ecdysozoa</taxon>
        <taxon>Arthropoda</taxon>
        <taxon>Chelicerata</taxon>
        <taxon>Arachnida</taxon>
        <taxon>Araneae</taxon>
        <taxon>Araneomorphae</taxon>
        <taxon>Entelegynae</taxon>
        <taxon>Araneoidea</taxon>
        <taxon>Araneidae</taxon>
        <taxon>Araneus</taxon>
    </lineage>
</organism>
<gene>
    <name evidence="2" type="ORF">AVEN_238994_1</name>
</gene>
<feature type="compositionally biased region" description="Basic and acidic residues" evidence="1">
    <location>
        <begin position="291"/>
        <end position="302"/>
    </location>
</feature>
<name>A0A4Y2R931_ARAVE</name>
<feature type="compositionally biased region" description="Polar residues" evidence="1">
    <location>
        <begin position="280"/>
        <end position="290"/>
    </location>
</feature>
<comment type="caution">
    <text evidence="2">The sequence shown here is derived from an EMBL/GenBank/DDBJ whole genome shotgun (WGS) entry which is preliminary data.</text>
</comment>
<feature type="compositionally biased region" description="Basic and acidic residues" evidence="1">
    <location>
        <begin position="221"/>
        <end position="259"/>
    </location>
</feature>
<feature type="compositionally biased region" description="Low complexity" evidence="1">
    <location>
        <begin position="182"/>
        <end position="192"/>
    </location>
</feature>
<accession>A0A4Y2R931</accession>
<feature type="compositionally biased region" description="Polar residues" evidence="1">
    <location>
        <begin position="8"/>
        <end position="39"/>
    </location>
</feature>